<keyword evidence="12" id="KW-0325">Glycoprotein</keyword>
<dbReference type="InterPro" id="IPR052105">
    <property type="entry name" value="MGAT5_Glycosyltransferase"/>
</dbReference>
<keyword evidence="6" id="KW-0808">Transferase</keyword>
<evidence type="ECO:0000256" key="13">
    <source>
        <dbReference type="ARBA" id="ARBA00048243"/>
    </source>
</evidence>
<evidence type="ECO:0000256" key="12">
    <source>
        <dbReference type="ARBA" id="ARBA00023180"/>
    </source>
</evidence>
<dbReference type="Pfam" id="PF15024">
    <property type="entry name" value="Glyco_transf_18"/>
    <property type="match status" value="1"/>
</dbReference>
<dbReference type="GO" id="GO:0000139">
    <property type="term" value="C:Golgi membrane"/>
    <property type="evidence" value="ECO:0007669"/>
    <property type="project" value="UniProtKB-SubCell"/>
</dbReference>
<evidence type="ECO:0000256" key="1">
    <source>
        <dbReference type="ARBA" id="ARBA00004323"/>
    </source>
</evidence>
<evidence type="ECO:0000259" key="14">
    <source>
        <dbReference type="Pfam" id="PF15024"/>
    </source>
</evidence>
<evidence type="ECO:0000313" key="15">
    <source>
        <dbReference type="EMBL" id="CAE7637791.1"/>
    </source>
</evidence>
<dbReference type="UniPathway" id="UPA00378"/>
<comment type="subcellular location">
    <subcellularLocation>
        <location evidence="1">Golgi apparatus membrane</location>
        <topology evidence="1">Single-pass type II membrane protein</topology>
    </subcellularLocation>
</comment>
<comment type="caution">
    <text evidence="15">The sequence shown here is derived from an EMBL/GenBank/DDBJ whole genome shotgun (WGS) entry which is preliminary data.</text>
</comment>
<dbReference type="Proteomes" id="UP000649617">
    <property type="component" value="Unassembled WGS sequence"/>
</dbReference>
<gene>
    <name evidence="15" type="primary">gly-2</name>
    <name evidence="15" type="ORF">SPIL2461_LOCUS16846</name>
</gene>
<name>A0A812VR09_SYMPI</name>
<keyword evidence="5" id="KW-0328">Glycosyltransferase</keyword>
<keyword evidence="16" id="KW-1185">Reference proteome</keyword>
<evidence type="ECO:0000256" key="3">
    <source>
        <dbReference type="ARBA" id="ARBA00007477"/>
    </source>
</evidence>
<evidence type="ECO:0000256" key="6">
    <source>
        <dbReference type="ARBA" id="ARBA00022679"/>
    </source>
</evidence>
<evidence type="ECO:0000256" key="8">
    <source>
        <dbReference type="ARBA" id="ARBA00022968"/>
    </source>
</evidence>
<sequence length="411" mass="45976">AWLSSLMRVGPSLLPISAGGREMPFALVWPQAAYLHFGVKRVWSLGEYTQWADLCAALCALGVQVQLNPYGKGKMPTADLYQKNDLVFTDYDGVHGGKSKHAMPPADKTWLLDTFGTDGTVLEHKFWGRIRPLTDYPLNRFLTLIPGFSTRNTFLGAATVAGRTEDFAAAQLPHRSWQCVLWSKVHPWLNTSLGWPAYHQNLLREYSKYCKVIATIDKQDTYGTERILQSCCPEVDVRSVQSPAAFRELLQASAVYVGVGEPLIAPSCFEALSAGTHVIQPRFPEPRTVPNKPITQKWTSQHPFLEQVPEPFAYTVDPEDLKALGGTFRKLRMAFDSVYGKGAVALNTTLRNFYATGEYPGREVYSTEGFLQRVAHIVNSTRSLGPEDWEWERQDHPQLLPSRAFPAKADG</sequence>
<keyword evidence="7" id="KW-0812">Transmembrane</keyword>
<dbReference type="PANTHER" id="PTHR15075:SF2">
    <property type="entry name" value="ALPHA-1,6-MANNOSYLGLYCOPROTEIN 6-BETA-N-ACETYLGLUCOSAMINYLTRANSFERASE"/>
    <property type="match status" value="1"/>
</dbReference>
<accession>A0A812VR09</accession>
<dbReference type="EMBL" id="CAJNIZ010042783">
    <property type="protein sequence ID" value="CAE7637791.1"/>
    <property type="molecule type" value="Genomic_DNA"/>
</dbReference>
<keyword evidence="9" id="KW-1133">Transmembrane helix</keyword>
<evidence type="ECO:0000256" key="4">
    <source>
        <dbReference type="ARBA" id="ARBA00012671"/>
    </source>
</evidence>
<evidence type="ECO:0000313" key="16">
    <source>
        <dbReference type="Proteomes" id="UP000649617"/>
    </source>
</evidence>
<dbReference type="AlphaFoldDB" id="A0A812VR09"/>
<protein>
    <recommendedName>
        <fullName evidence="4">alpha-1,6-mannosyl-glycoprotein 6-beta-N-acetylglucosaminyltransferase</fullName>
        <ecNumber evidence="4">2.4.1.155</ecNumber>
    </recommendedName>
</protein>
<keyword evidence="10" id="KW-0333">Golgi apparatus</keyword>
<dbReference type="EC" id="2.4.1.155" evidence="4"/>
<evidence type="ECO:0000256" key="2">
    <source>
        <dbReference type="ARBA" id="ARBA00004922"/>
    </source>
</evidence>
<dbReference type="OrthoDB" id="2113294at2759"/>
<dbReference type="GO" id="GO:0030144">
    <property type="term" value="F:alpha-1,6-mannosylglycoprotein 6-beta-N-acetylglucosaminyltransferase activity"/>
    <property type="evidence" value="ECO:0007669"/>
    <property type="project" value="UniProtKB-EC"/>
</dbReference>
<dbReference type="InterPro" id="IPR026116">
    <property type="entry name" value="GT18_cat"/>
</dbReference>
<evidence type="ECO:0000256" key="7">
    <source>
        <dbReference type="ARBA" id="ARBA00022692"/>
    </source>
</evidence>
<comment type="pathway">
    <text evidence="2">Protein modification; protein glycosylation.</text>
</comment>
<evidence type="ECO:0000256" key="10">
    <source>
        <dbReference type="ARBA" id="ARBA00023034"/>
    </source>
</evidence>
<feature type="non-terminal residue" evidence="15">
    <location>
        <position position="411"/>
    </location>
</feature>
<feature type="domain" description="Glycosyltransferase family 18 catalytic" evidence="14">
    <location>
        <begin position="44"/>
        <end position="325"/>
    </location>
</feature>
<keyword evidence="8" id="KW-0735">Signal-anchor</keyword>
<evidence type="ECO:0000256" key="11">
    <source>
        <dbReference type="ARBA" id="ARBA00023136"/>
    </source>
</evidence>
<organism evidence="15 16">
    <name type="scientific">Symbiodinium pilosum</name>
    <name type="common">Dinoflagellate</name>
    <dbReference type="NCBI Taxonomy" id="2952"/>
    <lineage>
        <taxon>Eukaryota</taxon>
        <taxon>Sar</taxon>
        <taxon>Alveolata</taxon>
        <taxon>Dinophyceae</taxon>
        <taxon>Suessiales</taxon>
        <taxon>Symbiodiniaceae</taxon>
        <taxon>Symbiodinium</taxon>
    </lineage>
</organism>
<reference evidence="15" key="1">
    <citation type="submission" date="2021-02" db="EMBL/GenBank/DDBJ databases">
        <authorList>
            <person name="Dougan E. K."/>
            <person name="Rhodes N."/>
            <person name="Thang M."/>
            <person name="Chan C."/>
        </authorList>
    </citation>
    <scope>NUCLEOTIDE SEQUENCE</scope>
</reference>
<proteinExistence type="inferred from homology"/>
<comment type="catalytic activity">
    <reaction evidence="13">
        <text>N(4)-{beta-D-GlcNAc-(1-&gt;2)-[beta-D-GlcNAc-(1-&gt;4)]-alpha-D-Man-(1-&gt;3)-[beta-D-GlcNAc-(1-&gt;2)-alpha-D-Man-(1-&gt;6)]-beta-D-Man-(1-&gt;4)-beta-D-GlcNAc-(1-&gt;4)-beta-D-GlcNAc}-L-asparaginyl-[protein] + UDP-N-acetyl-alpha-D-glucosamine = N(4)-{beta-D-GlcNAc-(1-&gt;2)-[beta-D-GlcNAc-(1-&gt;4)]-alpha-D-Man-(1-&gt;3)-[beta-D-GlcNAc-(1-&gt;2)-[beta-D-GlcNAc-(1-&gt;6)]-alpha-D-Man-(1-&gt;6)]-beta-D-Man-(1-&gt;4)-beta-D-GlcNAc-(1-&gt;4)-beta-D-GlcNAc}-L-asparaginyl-[protein] + UDP + H(+)</text>
        <dbReference type="Rhea" id="RHEA:16921"/>
        <dbReference type="Rhea" id="RHEA-COMP:14374"/>
        <dbReference type="Rhea" id="RHEA-COMP:14377"/>
        <dbReference type="ChEBI" id="CHEBI:15378"/>
        <dbReference type="ChEBI" id="CHEBI:57705"/>
        <dbReference type="ChEBI" id="CHEBI:58223"/>
        <dbReference type="ChEBI" id="CHEBI:139507"/>
        <dbReference type="ChEBI" id="CHEBI:139510"/>
        <dbReference type="EC" id="2.4.1.155"/>
    </reaction>
</comment>
<evidence type="ECO:0000256" key="5">
    <source>
        <dbReference type="ARBA" id="ARBA00022676"/>
    </source>
</evidence>
<dbReference type="PANTHER" id="PTHR15075">
    <property type="entry name" value="ALPHA-MANNOSIDE BETA-1,6-N-ACETYLGLUCOSAMINYLTRANSFERASE"/>
    <property type="match status" value="1"/>
</dbReference>
<evidence type="ECO:0000256" key="9">
    <source>
        <dbReference type="ARBA" id="ARBA00022989"/>
    </source>
</evidence>
<keyword evidence="11" id="KW-0472">Membrane</keyword>
<dbReference type="GO" id="GO:0006487">
    <property type="term" value="P:protein N-linked glycosylation"/>
    <property type="evidence" value="ECO:0007669"/>
    <property type="project" value="TreeGrafter"/>
</dbReference>
<comment type="similarity">
    <text evidence="3">Belongs to the glycosyltransferase 18 family.</text>
</comment>